<evidence type="ECO:0000313" key="7">
    <source>
        <dbReference type="EMBL" id="TYC53955.1"/>
    </source>
</evidence>
<comment type="caution">
    <text evidence="7">The sequence shown here is derived from an EMBL/GenBank/DDBJ whole genome shotgun (WGS) entry which is preliminary data.</text>
</comment>
<dbReference type="PANTHER" id="PTHR30329">
    <property type="entry name" value="STATOR ELEMENT OF FLAGELLAR MOTOR COMPLEX"/>
    <property type="match status" value="1"/>
</dbReference>
<feature type="domain" description="OmpA-like" evidence="6">
    <location>
        <begin position="47"/>
        <end position="165"/>
    </location>
</feature>
<keyword evidence="2 4" id="KW-0472">Membrane</keyword>
<protein>
    <submittedName>
        <fullName evidence="7">OmpA family protein</fullName>
    </submittedName>
</protein>
<dbReference type="EMBL" id="SDKK01000024">
    <property type="protein sequence ID" value="TYC53955.1"/>
    <property type="molecule type" value="Genomic_DNA"/>
</dbReference>
<dbReference type="PANTHER" id="PTHR30329:SF21">
    <property type="entry name" value="LIPOPROTEIN YIAD-RELATED"/>
    <property type="match status" value="1"/>
</dbReference>
<feature type="signal peptide" evidence="5">
    <location>
        <begin position="1"/>
        <end position="30"/>
    </location>
</feature>
<proteinExistence type="predicted"/>
<comment type="subcellular location">
    <subcellularLocation>
        <location evidence="1">Cell outer membrane</location>
    </subcellularLocation>
</comment>
<accession>A0A6C2CLE7</accession>
<name>A0A6C2CLE7_9RHOO</name>
<keyword evidence="8" id="KW-1185">Reference proteome</keyword>
<organism evidence="7 8">
    <name type="scientific">Zoogloea oleivorans</name>
    <dbReference type="NCBI Taxonomy" id="1552750"/>
    <lineage>
        <taxon>Bacteria</taxon>
        <taxon>Pseudomonadati</taxon>
        <taxon>Pseudomonadota</taxon>
        <taxon>Betaproteobacteria</taxon>
        <taxon>Rhodocyclales</taxon>
        <taxon>Zoogloeaceae</taxon>
        <taxon>Zoogloea</taxon>
    </lineage>
</organism>
<gene>
    <name evidence="7" type="ORF">ETQ85_20415</name>
</gene>
<keyword evidence="3" id="KW-0998">Cell outer membrane</keyword>
<evidence type="ECO:0000256" key="4">
    <source>
        <dbReference type="PROSITE-ProRule" id="PRU00473"/>
    </source>
</evidence>
<feature type="chain" id="PRO_5025691669" evidence="5">
    <location>
        <begin position="31"/>
        <end position="202"/>
    </location>
</feature>
<dbReference type="GO" id="GO:0009279">
    <property type="term" value="C:cell outer membrane"/>
    <property type="evidence" value="ECO:0007669"/>
    <property type="project" value="UniProtKB-SubCell"/>
</dbReference>
<evidence type="ECO:0000256" key="3">
    <source>
        <dbReference type="ARBA" id="ARBA00023237"/>
    </source>
</evidence>
<dbReference type="OrthoDB" id="9782229at2"/>
<dbReference type="CDD" id="cd07185">
    <property type="entry name" value="OmpA_C-like"/>
    <property type="match status" value="1"/>
</dbReference>
<dbReference type="PRINTS" id="PR01021">
    <property type="entry name" value="OMPADOMAIN"/>
</dbReference>
<evidence type="ECO:0000256" key="5">
    <source>
        <dbReference type="SAM" id="SignalP"/>
    </source>
</evidence>
<reference evidence="7 8" key="1">
    <citation type="submission" date="2019-01" db="EMBL/GenBank/DDBJ databases">
        <title>Zoogloea oleivorans genome sequencing and assembly.</title>
        <authorList>
            <person name="Tancsics A."/>
            <person name="Farkas M."/>
            <person name="Kriszt B."/>
            <person name="Maroti G."/>
            <person name="Horvath B."/>
        </authorList>
    </citation>
    <scope>NUCLEOTIDE SEQUENCE [LARGE SCALE GENOMIC DNA]</scope>
    <source>
        <strain evidence="7 8">Buc</strain>
    </source>
</reference>
<evidence type="ECO:0000256" key="2">
    <source>
        <dbReference type="ARBA" id="ARBA00023136"/>
    </source>
</evidence>
<dbReference type="InterPro" id="IPR036737">
    <property type="entry name" value="OmpA-like_sf"/>
</dbReference>
<dbReference type="Gene3D" id="3.30.1330.60">
    <property type="entry name" value="OmpA-like domain"/>
    <property type="match status" value="1"/>
</dbReference>
<evidence type="ECO:0000313" key="8">
    <source>
        <dbReference type="Proteomes" id="UP000389128"/>
    </source>
</evidence>
<sequence length="202" mass="22073">MQIMFSVVRTVPGFLVAVCSVLVLNLNACATPAPKAPPVKLAISQSERGVMLWLPDNVLFEFGRATLNSSLSDPYMDRVAQLLKEKTVKAVSLEGHTDSIGAENANLVLSVSRATAVRQALLDRQVPEARLSAIGYGFAKPIAPNDSELGRRLNRRVEIIILDEQVENLTRGEPEGAFEEAFSKLKGQLESLFKPRQESTAK</sequence>
<evidence type="ECO:0000256" key="1">
    <source>
        <dbReference type="ARBA" id="ARBA00004442"/>
    </source>
</evidence>
<dbReference type="InterPro" id="IPR050330">
    <property type="entry name" value="Bact_OuterMem_StrucFunc"/>
</dbReference>
<keyword evidence="5" id="KW-0732">Signal</keyword>
<dbReference type="Pfam" id="PF00691">
    <property type="entry name" value="OmpA"/>
    <property type="match status" value="1"/>
</dbReference>
<dbReference type="InterPro" id="IPR006665">
    <property type="entry name" value="OmpA-like"/>
</dbReference>
<dbReference type="InterPro" id="IPR006664">
    <property type="entry name" value="OMP_bac"/>
</dbReference>
<dbReference type="Proteomes" id="UP000389128">
    <property type="component" value="Unassembled WGS sequence"/>
</dbReference>
<evidence type="ECO:0000259" key="6">
    <source>
        <dbReference type="PROSITE" id="PS51123"/>
    </source>
</evidence>
<dbReference type="AlphaFoldDB" id="A0A6C2CLE7"/>
<dbReference type="SUPFAM" id="SSF103088">
    <property type="entry name" value="OmpA-like"/>
    <property type="match status" value="1"/>
</dbReference>
<dbReference type="PROSITE" id="PS51123">
    <property type="entry name" value="OMPA_2"/>
    <property type="match status" value="1"/>
</dbReference>